<comment type="caution">
    <text evidence="2">The sequence shown here is derived from an EMBL/GenBank/DDBJ whole genome shotgun (WGS) entry which is preliminary data.</text>
</comment>
<organism evidence="2 3">
    <name type="scientific">Mesorhizobium neociceri</name>
    <dbReference type="NCBI Taxonomy" id="1307853"/>
    <lineage>
        <taxon>Bacteria</taxon>
        <taxon>Pseudomonadati</taxon>
        <taxon>Pseudomonadota</taxon>
        <taxon>Alphaproteobacteria</taxon>
        <taxon>Hyphomicrobiales</taxon>
        <taxon>Phyllobacteriaceae</taxon>
        <taxon>Mesorhizobium</taxon>
    </lineage>
</organism>
<evidence type="ECO:0000259" key="1">
    <source>
        <dbReference type="Pfam" id="PF06983"/>
    </source>
</evidence>
<feature type="domain" description="PhnB-like" evidence="1">
    <location>
        <begin position="7"/>
        <end position="59"/>
    </location>
</feature>
<dbReference type="SUPFAM" id="SSF54593">
    <property type="entry name" value="Glyoxalase/Bleomycin resistance protein/Dihydroxybiphenyl dioxygenase"/>
    <property type="match status" value="1"/>
</dbReference>
<gene>
    <name evidence="2" type="ORF">H0241_22200</name>
</gene>
<evidence type="ECO:0000313" key="2">
    <source>
        <dbReference type="EMBL" id="MBA1142937.1"/>
    </source>
</evidence>
<dbReference type="AlphaFoldDB" id="A0A838BA46"/>
<dbReference type="EMBL" id="JACDTY010000011">
    <property type="protein sequence ID" value="MBA1142937.1"/>
    <property type="molecule type" value="Genomic_DNA"/>
</dbReference>
<evidence type="ECO:0000313" key="3">
    <source>
        <dbReference type="Proteomes" id="UP000558284"/>
    </source>
</evidence>
<proteinExistence type="predicted"/>
<keyword evidence="3" id="KW-1185">Reference proteome</keyword>
<dbReference type="InterPro" id="IPR028973">
    <property type="entry name" value="PhnB-like"/>
</dbReference>
<accession>A0A838BA46</accession>
<protein>
    <submittedName>
        <fullName evidence="2">VOC family protein</fullName>
    </submittedName>
</protein>
<sequence length="65" mass="7275">MPAISRGNGFSVSIDCESLDEIERLFSRLAEGSRLRAPLATMPWGTRFGLLTDRYGVQWILNFVG</sequence>
<dbReference type="Pfam" id="PF06983">
    <property type="entry name" value="3-dmu-9_3-mt"/>
    <property type="match status" value="1"/>
</dbReference>
<dbReference type="RefSeq" id="WP_181059973.1">
    <property type="nucleotide sequence ID" value="NZ_JACDTY010000011.1"/>
</dbReference>
<reference evidence="2 3" key="1">
    <citation type="submission" date="2020-07" db="EMBL/GenBank/DDBJ databases">
        <title>Definition of the novel symbiovar canariense within Mesorhizobium novociceri, a new species of genus Mesorhizobium nodulating Cicer canariense in the Caldera de Taburiente National Park (La Palma, Canary Islands).</title>
        <authorList>
            <person name="Leon-Barrios M."/>
            <person name="Perez-Yepez J."/>
            <person name="Flores-Felix J.D."/>
            <person name="Ramirez-Baena M.H."/>
            <person name="Pulido-Suarez L."/>
            <person name="Igual J.M."/>
            <person name="Velazquez E."/>
            <person name="Peix A."/>
        </authorList>
    </citation>
    <scope>NUCLEOTIDE SEQUENCE [LARGE SCALE GENOMIC DNA]</scope>
    <source>
        <strain evidence="2 3">CCANP35</strain>
    </source>
</reference>
<name>A0A838BA46_9HYPH</name>
<dbReference type="Proteomes" id="UP000558284">
    <property type="component" value="Unassembled WGS sequence"/>
</dbReference>
<dbReference type="Gene3D" id="3.10.180.10">
    <property type="entry name" value="2,3-Dihydroxybiphenyl 1,2-Dioxygenase, domain 1"/>
    <property type="match status" value="1"/>
</dbReference>
<dbReference type="InterPro" id="IPR029068">
    <property type="entry name" value="Glyas_Bleomycin-R_OHBP_Dase"/>
</dbReference>